<evidence type="ECO:0000256" key="1">
    <source>
        <dbReference type="ARBA" id="ARBA00005254"/>
    </source>
</evidence>
<evidence type="ECO:0000313" key="3">
    <source>
        <dbReference type="Proteomes" id="UP000315759"/>
    </source>
</evidence>
<dbReference type="PANTHER" id="PTHR42964">
    <property type="entry name" value="ENOYL-COA HYDRATASE"/>
    <property type="match status" value="1"/>
</dbReference>
<sequence length="244" mass="26357">MTELKIDECRDGVVDVVIDRAPDNLMSVEMCSRLTALATDPPVDAHILRLRAVGEMFCGGRDRAGTDPADLVAETRVLAGLHRALRESRLVSIAEVQADAAGFGVGLIAACDVSVAVRDAMFWFPEIGINLAPALVLAWLPRLVGERDAFWLTATGERIPAERAERLGLVNEVVADADALTEAVSRRITMLRGHNPRIHAEIKSMIRTFNALDENQALETSIHRLTVGALRRHEGAAAAANAPS</sequence>
<dbReference type="AlphaFoldDB" id="A0A544W763"/>
<keyword evidence="3" id="KW-1185">Reference proteome</keyword>
<keyword evidence="2" id="KW-0413">Isomerase</keyword>
<dbReference type="EMBL" id="VIFX01000003">
    <property type="protein sequence ID" value="TQR88045.1"/>
    <property type="molecule type" value="Genomic_DNA"/>
</dbReference>
<dbReference type="Pfam" id="PF00378">
    <property type="entry name" value="ECH_1"/>
    <property type="match status" value="1"/>
</dbReference>
<reference evidence="2 3" key="1">
    <citation type="submission" date="2018-10" db="EMBL/GenBank/DDBJ databases">
        <title>Draft genome of Mycobacterium hodleri strain B.</title>
        <authorList>
            <person name="Amande T.J."/>
            <person name="Mcgenity T.J."/>
        </authorList>
    </citation>
    <scope>NUCLEOTIDE SEQUENCE [LARGE SCALE GENOMIC DNA]</scope>
    <source>
        <strain evidence="2 3">B</strain>
    </source>
</reference>
<dbReference type="InterPro" id="IPR051683">
    <property type="entry name" value="Enoyl-CoA_Hydratase/Isomerase"/>
</dbReference>
<dbReference type="PANTHER" id="PTHR42964:SF1">
    <property type="entry name" value="POLYKETIDE BIOSYNTHESIS ENOYL-COA HYDRATASE PKSH-RELATED"/>
    <property type="match status" value="1"/>
</dbReference>
<dbReference type="InterPro" id="IPR001753">
    <property type="entry name" value="Enoyl-CoA_hydra/iso"/>
</dbReference>
<dbReference type="SUPFAM" id="SSF52096">
    <property type="entry name" value="ClpP/crotonase"/>
    <property type="match status" value="1"/>
</dbReference>
<dbReference type="GO" id="GO:0016853">
    <property type="term" value="F:isomerase activity"/>
    <property type="evidence" value="ECO:0007669"/>
    <property type="project" value="UniProtKB-KW"/>
</dbReference>
<proteinExistence type="inferred from homology"/>
<accession>A0A544W763</accession>
<dbReference type="RefSeq" id="WP_142550654.1">
    <property type="nucleotide sequence ID" value="NZ_VIFX01000003.1"/>
</dbReference>
<dbReference type="Proteomes" id="UP000315759">
    <property type="component" value="Unassembled WGS sequence"/>
</dbReference>
<dbReference type="Gene3D" id="3.90.226.10">
    <property type="entry name" value="2-enoyl-CoA Hydratase, Chain A, domain 1"/>
    <property type="match status" value="1"/>
</dbReference>
<dbReference type="CDD" id="cd06558">
    <property type="entry name" value="crotonase-like"/>
    <property type="match status" value="1"/>
</dbReference>
<gene>
    <name evidence="2" type="ORF">D8S82_02985</name>
</gene>
<comment type="caution">
    <text evidence="2">The sequence shown here is derived from an EMBL/GenBank/DDBJ whole genome shotgun (WGS) entry which is preliminary data.</text>
</comment>
<name>A0A544W763_9MYCO</name>
<protein>
    <submittedName>
        <fullName evidence="2">Enoyl-CoA hydratase/isomerase family protein</fullName>
    </submittedName>
</protein>
<organism evidence="2 3">
    <name type="scientific">Mycolicibacterium hodleri</name>
    <dbReference type="NCBI Taxonomy" id="49897"/>
    <lineage>
        <taxon>Bacteria</taxon>
        <taxon>Bacillati</taxon>
        <taxon>Actinomycetota</taxon>
        <taxon>Actinomycetes</taxon>
        <taxon>Mycobacteriales</taxon>
        <taxon>Mycobacteriaceae</taxon>
        <taxon>Mycolicibacterium</taxon>
    </lineage>
</organism>
<comment type="similarity">
    <text evidence="1">Belongs to the enoyl-CoA hydratase/isomerase family.</text>
</comment>
<dbReference type="InterPro" id="IPR029045">
    <property type="entry name" value="ClpP/crotonase-like_dom_sf"/>
</dbReference>
<evidence type="ECO:0000313" key="2">
    <source>
        <dbReference type="EMBL" id="TQR88045.1"/>
    </source>
</evidence>